<evidence type="ECO:0000256" key="2">
    <source>
        <dbReference type="ARBA" id="ARBA00022475"/>
    </source>
</evidence>
<keyword evidence="8" id="KW-1185">Reference proteome</keyword>
<evidence type="ECO:0000256" key="6">
    <source>
        <dbReference type="SAM" id="Phobius"/>
    </source>
</evidence>
<dbReference type="EMBL" id="JBFAKC010000010">
    <property type="protein sequence ID" value="MEV0710257.1"/>
    <property type="molecule type" value="Genomic_DNA"/>
</dbReference>
<evidence type="ECO:0000313" key="7">
    <source>
        <dbReference type="EMBL" id="MEV0710257.1"/>
    </source>
</evidence>
<sequence>MTTATTTELRRDKRVIVYAWIALTASTLVAWRLTPGHTDASGLDTGLITGVVVLGLIKCRLIIRYFMEVRHAPLWLRITTDAWLAVIWIALLAIYLY</sequence>
<dbReference type="Pfam" id="PF03626">
    <property type="entry name" value="COX4_pro"/>
    <property type="match status" value="1"/>
</dbReference>
<gene>
    <name evidence="7" type="ORF">AB0I48_22060</name>
</gene>
<reference evidence="7 8" key="1">
    <citation type="submission" date="2024-06" db="EMBL/GenBank/DDBJ databases">
        <title>The Natural Products Discovery Center: Release of the First 8490 Sequenced Strains for Exploring Actinobacteria Biosynthetic Diversity.</title>
        <authorList>
            <person name="Kalkreuter E."/>
            <person name="Kautsar S.A."/>
            <person name="Yang D."/>
            <person name="Bader C.D."/>
            <person name="Teijaro C.N."/>
            <person name="Fluegel L."/>
            <person name="Davis C.M."/>
            <person name="Simpson J.R."/>
            <person name="Lauterbach L."/>
            <person name="Steele A.D."/>
            <person name="Gui C."/>
            <person name="Meng S."/>
            <person name="Li G."/>
            <person name="Viehrig K."/>
            <person name="Ye F."/>
            <person name="Su P."/>
            <person name="Kiefer A.F."/>
            <person name="Nichols A."/>
            <person name="Cepeda A.J."/>
            <person name="Yan W."/>
            <person name="Fan B."/>
            <person name="Jiang Y."/>
            <person name="Adhikari A."/>
            <person name="Zheng C.-J."/>
            <person name="Schuster L."/>
            <person name="Cowan T.M."/>
            <person name="Smanski M.J."/>
            <person name="Chevrette M.G."/>
            <person name="De Carvalho L.P.S."/>
            <person name="Shen B."/>
        </authorList>
    </citation>
    <scope>NUCLEOTIDE SEQUENCE [LARGE SCALE GENOMIC DNA]</scope>
    <source>
        <strain evidence="7 8">NPDC050403</strain>
    </source>
</reference>
<dbReference type="Proteomes" id="UP001551695">
    <property type="component" value="Unassembled WGS sequence"/>
</dbReference>
<name>A0ABV3FXV5_9NOCA</name>
<comment type="caution">
    <text evidence="7">The sequence shown here is derived from an EMBL/GenBank/DDBJ whole genome shotgun (WGS) entry which is preliminary data.</text>
</comment>
<accession>A0ABV3FXV5</accession>
<keyword evidence="2" id="KW-1003">Cell membrane</keyword>
<evidence type="ECO:0000256" key="4">
    <source>
        <dbReference type="ARBA" id="ARBA00022989"/>
    </source>
</evidence>
<feature type="transmembrane region" description="Helical" evidence="6">
    <location>
        <begin position="45"/>
        <end position="63"/>
    </location>
</feature>
<evidence type="ECO:0000313" key="8">
    <source>
        <dbReference type="Proteomes" id="UP001551695"/>
    </source>
</evidence>
<feature type="transmembrane region" description="Helical" evidence="6">
    <location>
        <begin position="75"/>
        <end position="96"/>
    </location>
</feature>
<dbReference type="RefSeq" id="WP_355086614.1">
    <property type="nucleotide sequence ID" value="NZ_JBEXKW010000024.1"/>
</dbReference>
<protein>
    <submittedName>
        <fullName evidence="7">Cytochrome C oxidase subunit IV family protein</fullName>
    </submittedName>
</protein>
<proteinExistence type="predicted"/>
<evidence type="ECO:0000256" key="1">
    <source>
        <dbReference type="ARBA" id="ARBA00004651"/>
    </source>
</evidence>
<evidence type="ECO:0000256" key="3">
    <source>
        <dbReference type="ARBA" id="ARBA00022692"/>
    </source>
</evidence>
<feature type="transmembrane region" description="Helical" evidence="6">
    <location>
        <begin position="15"/>
        <end position="33"/>
    </location>
</feature>
<organism evidence="7 8">
    <name type="scientific">Nocardia aurea</name>
    <dbReference type="NCBI Taxonomy" id="2144174"/>
    <lineage>
        <taxon>Bacteria</taxon>
        <taxon>Bacillati</taxon>
        <taxon>Actinomycetota</taxon>
        <taxon>Actinomycetes</taxon>
        <taxon>Mycobacteriales</taxon>
        <taxon>Nocardiaceae</taxon>
        <taxon>Nocardia</taxon>
    </lineage>
</organism>
<keyword evidence="5 6" id="KW-0472">Membrane</keyword>
<keyword evidence="3 6" id="KW-0812">Transmembrane</keyword>
<comment type="subcellular location">
    <subcellularLocation>
        <location evidence="1">Cell membrane</location>
        <topology evidence="1">Multi-pass membrane protein</topology>
    </subcellularLocation>
</comment>
<evidence type="ECO:0000256" key="5">
    <source>
        <dbReference type="ARBA" id="ARBA00023136"/>
    </source>
</evidence>
<dbReference type="InterPro" id="IPR005171">
    <property type="entry name" value="Cyt_c_oxidase_su4_prok"/>
</dbReference>
<keyword evidence="4 6" id="KW-1133">Transmembrane helix</keyword>